<evidence type="ECO:0000313" key="2">
    <source>
        <dbReference type="Proteomes" id="UP000054498"/>
    </source>
</evidence>
<reference evidence="1 2" key="1">
    <citation type="journal article" date="2013" name="BMC Genomics">
        <title>Reconstruction of the lipid metabolism for the microalga Monoraphidium neglectum from its genome sequence reveals characteristics suitable for biofuel production.</title>
        <authorList>
            <person name="Bogen C."/>
            <person name="Al-Dilaimi A."/>
            <person name="Albersmeier A."/>
            <person name="Wichmann J."/>
            <person name="Grundmann M."/>
            <person name="Rupp O."/>
            <person name="Lauersen K.J."/>
            <person name="Blifernez-Klassen O."/>
            <person name="Kalinowski J."/>
            <person name="Goesmann A."/>
            <person name="Mussgnug J.H."/>
            <person name="Kruse O."/>
        </authorList>
    </citation>
    <scope>NUCLEOTIDE SEQUENCE [LARGE SCALE GENOMIC DNA]</scope>
    <source>
        <strain evidence="1 2">SAG 48.87</strain>
    </source>
</reference>
<dbReference type="AlphaFoldDB" id="A0A0D2KQ19"/>
<dbReference type="InterPro" id="IPR036322">
    <property type="entry name" value="WD40_repeat_dom_sf"/>
</dbReference>
<gene>
    <name evidence="1" type="ORF">MNEG_10299</name>
</gene>
<keyword evidence="2" id="KW-1185">Reference proteome</keyword>
<proteinExistence type="predicted"/>
<dbReference type="EMBL" id="KK102479">
    <property type="protein sequence ID" value="KIY97663.1"/>
    <property type="molecule type" value="Genomic_DNA"/>
</dbReference>
<dbReference type="OrthoDB" id="71437at2759"/>
<protein>
    <submittedName>
        <fullName evidence="1">Uncharacterized protein</fullName>
    </submittedName>
</protein>
<dbReference type="RefSeq" id="XP_013896683.1">
    <property type="nucleotide sequence ID" value="XM_014041229.1"/>
</dbReference>
<dbReference type="GeneID" id="25727447"/>
<name>A0A0D2KQ19_9CHLO</name>
<accession>A0A0D2KQ19</accession>
<sequence>MGCTLLPGDAFVVGASEDGRLCYWELVDAQLLLSFQAHRGPVCSVAVPFMTVVLVHSRGRVGASVEDLFGSGPEEPLNCILDAWPFTEAEVGSLFSILVACGFVTKVSSMWNAISHISWIGMRLKANPLGCNRNHRVAPFWLSEKVNDQHSLRQSLLDECGNTALAEELHLSRGILALALALLRGAVTPEHACLEGLAPGDRIPIVPGRNAWAVFCQVRPGGMVLPSVPMTAAQLLTHIAHFKAAGGAKHVAAGLRAFRRSLPNHVVAPIMAEQRLPALEPSVQLIGRNGGWTDVTTVRGVYVAPATDLANP</sequence>
<evidence type="ECO:0000313" key="1">
    <source>
        <dbReference type="EMBL" id="KIY97663.1"/>
    </source>
</evidence>
<dbReference type="Proteomes" id="UP000054498">
    <property type="component" value="Unassembled WGS sequence"/>
</dbReference>
<dbReference type="SUPFAM" id="SSF50978">
    <property type="entry name" value="WD40 repeat-like"/>
    <property type="match status" value="1"/>
</dbReference>
<dbReference type="KEGG" id="mng:MNEG_10299"/>
<organism evidence="1 2">
    <name type="scientific">Monoraphidium neglectum</name>
    <dbReference type="NCBI Taxonomy" id="145388"/>
    <lineage>
        <taxon>Eukaryota</taxon>
        <taxon>Viridiplantae</taxon>
        <taxon>Chlorophyta</taxon>
        <taxon>core chlorophytes</taxon>
        <taxon>Chlorophyceae</taxon>
        <taxon>CS clade</taxon>
        <taxon>Sphaeropleales</taxon>
        <taxon>Selenastraceae</taxon>
        <taxon>Monoraphidium</taxon>
    </lineage>
</organism>